<sequence length="48" mass="5382">MPTKTFNASFIHSLSDIYSAGRQMTKSLPKMARAATTPELRTAFETYL</sequence>
<protein>
    <submittedName>
        <fullName evidence="1">Ferritin-like metal-binding protein YciE</fullName>
    </submittedName>
</protein>
<accession>A0A7Y9WU40</accession>
<gene>
    <name evidence="1" type="ORF">GGD40_005604</name>
</gene>
<dbReference type="AlphaFoldDB" id="A0A7Y9WU40"/>
<dbReference type="InterPro" id="IPR009078">
    <property type="entry name" value="Ferritin-like_SF"/>
</dbReference>
<comment type="caution">
    <text evidence="1">The sequence shown here is derived from an EMBL/GenBank/DDBJ whole genome shotgun (WGS) entry which is preliminary data.</text>
</comment>
<dbReference type="Gene3D" id="1.20.1260.10">
    <property type="match status" value="1"/>
</dbReference>
<dbReference type="SUPFAM" id="SSF47240">
    <property type="entry name" value="Ferritin-like"/>
    <property type="match status" value="1"/>
</dbReference>
<reference evidence="1 2" key="1">
    <citation type="submission" date="2020-07" db="EMBL/GenBank/DDBJ databases">
        <title>Exploring microbial biodiversity for novel pathways involved in the catabolism of aromatic compounds derived from lignin.</title>
        <authorList>
            <person name="Elkins J."/>
        </authorList>
    </citation>
    <scope>NUCLEOTIDE SEQUENCE [LARGE SCALE GENOMIC DNA]</scope>
    <source>
        <strain evidence="1 2">H2C3C</strain>
    </source>
</reference>
<proteinExistence type="predicted"/>
<dbReference type="InterPro" id="IPR010287">
    <property type="entry name" value="DUF892_YciF-like"/>
</dbReference>
<dbReference type="InterPro" id="IPR012347">
    <property type="entry name" value="Ferritin-like"/>
</dbReference>
<dbReference type="Proteomes" id="UP000540929">
    <property type="component" value="Unassembled WGS sequence"/>
</dbReference>
<name>A0A7Y9WU40_9BURK</name>
<evidence type="ECO:0000313" key="1">
    <source>
        <dbReference type="EMBL" id="NYH26033.1"/>
    </source>
</evidence>
<evidence type="ECO:0000313" key="2">
    <source>
        <dbReference type="Proteomes" id="UP000540929"/>
    </source>
</evidence>
<dbReference type="EMBL" id="JACCAS010000002">
    <property type="protein sequence ID" value="NYH26033.1"/>
    <property type="molecule type" value="Genomic_DNA"/>
</dbReference>
<organism evidence="1 2">
    <name type="scientific">Paraburkholderia bryophila</name>
    <dbReference type="NCBI Taxonomy" id="420952"/>
    <lineage>
        <taxon>Bacteria</taxon>
        <taxon>Pseudomonadati</taxon>
        <taxon>Pseudomonadota</taxon>
        <taxon>Betaproteobacteria</taxon>
        <taxon>Burkholderiales</taxon>
        <taxon>Burkholderiaceae</taxon>
        <taxon>Paraburkholderia</taxon>
    </lineage>
</organism>
<keyword evidence="2" id="KW-1185">Reference proteome</keyword>
<dbReference type="Pfam" id="PF05974">
    <property type="entry name" value="DUF892"/>
    <property type="match status" value="1"/>
</dbReference>